<organism evidence="1 2">
    <name type="scientific">Pleurodeles waltl</name>
    <name type="common">Iberian ribbed newt</name>
    <dbReference type="NCBI Taxonomy" id="8319"/>
    <lineage>
        <taxon>Eukaryota</taxon>
        <taxon>Metazoa</taxon>
        <taxon>Chordata</taxon>
        <taxon>Craniata</taxon>
        <taxon>Vertebrata</taxon>
        <taxon>Euteleostomi</taxon>
        <taxon>Amphibia</taxon>
        <taxon>Batrachia</taxon>
        <taxon>Caudata</taxon>
        <taxon>Salamandroidea</taxon>
        <taxon>Salamandridae</taxon>
        <taxon>Pleurodelinae</taxon>
        <taxon>Pleurodeles</taxon>
    </lineage>
</organism>
<evidence type="ECO:0000313" key="1">
    <source>
        <dbReference type="EMBL" id="KAJ1187852.1"/>
    </source>
</evidence>
<dbReference type="Gene3D" id="3.30.70.1820">
    <property type="entry name" value="L1 transposable element, RRM domain"/>
    <property type="match status" value="1"/>
</dbReference>
<dbReference type="EMBL" id="JANPWB010000005">
    <property type="protein sequence ID" value="KAJ1187852.1"/>
    <property type="molecule type" value="Genomic_DNA"/>
</dbReference>
<dbReference type="Proteomes" id="UP001066276">
    <property type="component" value="Chromosome 3_1"/>
</dbReference>
<name>A0AAV7UFM0_PLEWA</name>
<comment type="caution">
    <text evidence="1">The sequence shown here is derived from an EMBL/GenBank/DDBJ whole genome shotgun (WGS) entry which is preliminary data.</text>
</comment>
<reference evidence="1" key="1">
    <citation type="journal article" date="2022" name="bioRxiv">
        <title>Sequencing and chromosome-scale assembly of the giantPleurodeles waltlgenome.</title>
        <authorList>
            <person name="Brown T."/>
            <person name="Elewa A."/>
            <person name="Iarovenko S."/>
            <person name="Subramanian E."/>
            <person name="Araus A.J."/>
            <person name="Petzold A."/>
            <person name="Susuki M."/>
            <person name="Suzuki K.-i.T."/>
            <person name="Hayashi T."/>
            <person name="Toyoda A."/>
            <person name="Oliveira C."/>
            <person name="Osipova E."/>
            <person name="Leigh N.D."/>
            <person name="Simon A."/>
            <person name="Yun M.H."/>
        </authorList>
    </citation>
    <scope>NUCLEOTIDE SEQUENCE</scope>
    <source>
        <strain evidence="1">20211129_DDA</strain>
        <tissue evidence="1">Liver</tissue>
    </source>
</reference>
<proteinExistence type="predicted"/>
<dbReference type="AlphaFoldDB" id="A0AAV7UFM0"/>
<keyword evidence="2" id="KW-1185">Reference proteome</keyword>
<sequence length="126" mass="14258">MAAFCRLEGNDTKNCIFGLPERAEGLDVKYFLKGVLPSLVGLTFSLPLELQRAQRLGPTRQATPERQCPITACSLHHEQVRKLSAAARTYGPYDYKCHAICVTTNFSQETNDRRKAFLAHWPDYAR</sequence>
<protein>
    <submittedName>
        <fullName evidence="1">Uncharacterized protein</fullName>
    </submittedName>
</protein>
<accession>A0AAV7UFM0</accession>
<evidence type="ECO:0000313" key="2">
    <source>
        <dbReference type="Proteomes" id="UP001066276"/>
    </source>
</evidence>
<gene>
    <name evidence="1" type="ORF">NDU88_004620</name>
</gene>